<feature type="domain" description="Bacterial Ig" evidence="3">
    <location>
        <begin position="289"/>
        <end position="361"/>
    </location>
</feature>
<proteinExistence type="predicted"/>
<feature type="region of interest" description="Disordered" evidence="1">
    <location>
        <begin position="604"/>
        <end position="628"/>
    </location>
</feature>
<comment type="caution">
    <text evidence="4">The sequence shown here is derived from an EMBL/GenBank/DDBJ whole genome shotgun (WGS) entry which is preliminary data.</text>
</comment>
<keyword evidence="5" id="KW-1185">Reference proteome</keyword>
<evidence type="ECO:0000313" key="4">
    <source>
        <dbReference type="EMBL" id="ODG92936.1"/>
    </source>
</evidence>
<dbReference type="EMBL" id="MDKC01000004">
    <property type="protein sequence ID" value="ODG92936.1"/>
    <property type="molecule type" value="Genomic_DNA"/>
</dbReference>
<dbReference type="NCBIfam" id="NF033510">
    <property type="entry name" value="Ca_tandemer"/>
    <property type="match status" value="2"/>
</dbReference>
<gene>
    <name evidence="4" type="ORF">BED47_17290</name>
</gene>
<protein>
    <recommendedName>
        <fullName evidence="3">Bacterial Ig domain-containing protein</fullName>
    </recommendedName>
</protein>
<feature type="domain" description="Bacterial Ig" evidence="3">
    <location>
        <begin position="778"/>
        <end position="855"/>
    </location>
</feature>
<evidence type="ECO:0000256" key="1">
    <source>
        <dbReference type="SAM" id="MobiDB-lite"/>
    </source>
</evidence>
<feature type="domain" description="Bacterial Ig" evidence="3">
    <location>
        <begin position="450"/>
        <end position="528"/>
    </location>
</feature>
<feature type="chain" id="PRO_5047269369" description="Bacterial Ig domain-containing protein" evidence="2">
    <location>
        <begin position="25"/>
        <end position="1017"/>
    </location>
</feature>
<dbReference type="SUPFAM" id="SSF51126">
    <property type="entry name" value="Pectin lyase-like"/>
    <property type="match status" value="1"/>
</dbReference>
<keyword evidence="2" id="KW-0732">Signal</keyword>
<dbReference type="Gene3D" id="2.60.40.10">
    <property type="entry name" value="Immunoglobulins"/>
    <property type="match status" value="7"/>
</dbReference>
<feature type="domain" description="Bacterial Ig" evidence="3">
    <location>
        <begin position="939"/>
        <end position="1016"/>
    </location>
</feature>
<reference evidence="4 5" key="1">
    <citation type="submission" date="2016-07" db="EMBL/GenBank/DDBJ databases">
        <authorList>
            <person name="Townsley L."/>
            <person name="Shank E.A."/>
        </authorList>
    </citation>
    <scope>NUCLEOTIDE SEQUENCE [LARGE SCALE GENOMIC DNA]</scope>
    <source>
        <strain evidence="4 5">CH01</strain>
    </source>
</reference>
<organism evidence="4 5">
    <name type="scientific">Gottfriedia luciferensis</name>
    <dbReference type="NCBI Taxonomy" id="178774"/>
    <lineage>
        <taxon>Bacteria</taxon>
        <taxon>Bacillati</taxon>
        <taxon>Bacillota</taxon>
        <taxon>Bacilli</taxon>
        <taxon>Bacillales</taxon>
        <taxon>Bacillaceae</taxon>
        <taxon>Gottfriedia</taxon>
    </lineage>
</organism>
<dbReference type="InterPro" id="IPR041498">
    <property type="entry name" value="Big_6"/>
</dbReference>
<feature type="compositionally biased region" description="Polar residues" evidence="1">
    <location>
        <begin position="604"/>
        <end position="613"/>
    </location>
</feature>
<name>A0ABX2ZUR2_9BACI</name>
<feature type="domain" description="Bacterial Ig" evidence="3">
    <location>
        <begin position="859"/>
        <end position="934"/>
    </location>
</feature>
<dbReference type="RefSeq" id="WP_069032874.1">
    <property type="nucleotide sequence ID" value="NZ_MDKC01000004.1"/>
</dbReference>
<feature type="domain" description="Bacterial Ig" evidence="3">
    <location>
        <begin position="365"/>
        <end position="442"/>
    </location>
</feature>
<feature type="domain" description="Bacterial Ig" evidence="3">
    <location>
        <begin position="542"/>
        <end position="613"/>
    </location>
</feature>
<feature type="domain" description="Bacterial Ig" evidence="3">
    <location>
        <begin position="617"/>
        <end position="693"/>
    </location>
</feature>
<dbReference type="InterPro" id="IPR011050">
    <property type="entry name" value="Pectin_lyase_fold/virulence"/>
</dbReference>
<accession>A0ABX2ZUR2</accession>
<evidence type="ECO:0000256" key="2">
    <source>
        <dbReference type="SAM" id="SignalP"/>
    </source>
</evidence>
<sequence>MKKYFQLLIVLLLLFSLFPAKKFAETTTGTEIYGVISENRTLTKEGSPYIQTGIIDIYPGVTLTIEPGVQLIGKNGLWISVKGKLQAVGTEQDRILLQDVYVKGTDFNNSTIQIEYADHFHQTTYNGGFLVTTMKKNVTLRHNQYRNGSIFLSSSNLDSVIEHNFFSQKATLDVNNGSGKVMIKNNTFINPIDHYAPDINLNSREPDGGNPNIFINENNFFGYPRIKVKISGYNGIIFDGKNNYWGVTDSSQINQGIVDYRDKLDISSNTYKPFENSYPKGELGVFVTSVSDHDQSINGMTDADSLVEIYHNDVKIGEGNSLPDGSFQVPIELQRGGTVLSIIVRDSFNRTGPMTKVTVMDTTPPEVPSVNEVTDTELAITGTAEPLSTVVAMVGSELVGKDITDENGYFSIAIKTLMADSQVRVIAIDESGNRSEAKTVTVIHRALPVAPQLITTEMTDQSTSISGYADKNLIIKVFAGETLIGSSYALDGMFSIHFQPQVAGTIMKVFAEDQDQNRSDIIQLTVKDVTAPSLKLSFDFPLTDASKEVIGNSEAGAKITIRNGEEIVSDGYAKNDGSFAIPIAMQKAGTVLYVTASDASNNVSPSVTTTVIDKTSPPEPIVNPVTNKDGKITGKTEVGATVKAVIGNKTYNAIADVNGIFNIMIPIQNSGTAISVTSTDLAQNQSQSKNVVVTRISPNIPVVNTITNKSTTVTGISEKGATVTVKVGTLSYSGIADSYGKFTVKISTQNSGVKLSITAKDAAGNISLPKEMQITRVAPNIPVVSTVTNKSTTVTGVSEKGATVTVKVGTLSYSSISDSYGKFTVKISTQNSGVKLSITAKDAAGNISLPKEMQVTRVAPNVPVVNTLNNKAATVTGKTEKYAVVTVKIGTKSYSAKADSVGNFKVSIPIQNSGISINVTSTVAEKVSNARSLKVTRVAPNIPLVSSVRYYSTTVTGKTEKYAIASVKIGTKVYTSKANSYGDFKVNIPKQKAGTYLYVTVKDAKGLISATRTVKVY</sequence>
<evidence type="ECO:0000313" key="5">
    <source>
        <dbReference type="Proteomes" id="UP000094580"/>
    </source>
</evidence>
<dbReference type="InterPro" id="IPR013783">
    <property type="entry name" value="Ig-like_fold"/>
</dbReference>
<dbReference type="Pfam" id="PF17936">
    <property type="entry name" value="Big_6"/>
    <property type="match status" value="9"/>
</dbReference>
<dbReference type="Proteomes" id="UP000094580">
    <property type="component" value="Unassembled WGS sequence"/>
</dbReference>
<feature type="signal peptide" evidence="2">
    <location>
        <begin position="1"/>
        <end position="24"/>
    </location>
</feature>
<feature type="domain" description="Bacterial Ig" evidence="3">
    <location>
        <begin position="698"/>
        <end position="773"/>
    </location>
</feature>
<evidence type="ECO:0000259" key="3">
    <source>
        <dbReference type="Pfam" id="PF17936"/>
    </source>
</evidence>